<feature type="region of interest" description="Disordered" evidence="7">
    <location>
        <begin position="566"/>
        <end position="604"/>
    </location>
</feature>
<feature type="compositionally biased region" description="Basic and acidic residues" evidence="7">
    <location>
        <begin position="837"/>
        <end position="852"/>
    </location>
</feature>
<dbReference type="GO" id="GO:0006260">
    <property type="term" value="P:DNA replication"/>
    <property type="evidence" value="ECO:0007669"/>
    <property type="project" value="UniProtKB-KW"/>
</dbReference>
<feature type="compositionally biased region" description="Basic and acidic residues" evidence="7">
    <location>
        <begin position="863"/>
        <end position="904"/>
    </location>
</feature>
<keyword evidence="5" id="KW-0234">DNA repair</keyword>
<evidence type="ECO:0000256" key="7">
    <source>
        <dbReference type="SAM" id="MobiDB-lite"/>
    </source>
</evidence>
<dbReference type="PANTHER" id="PTHR15272">
    <property type="entry name" value="CHROMATIN ASSEMBLY FACTOR 1 SUBUNIT A CAF-1 SUBUNIT A"/>
    <property type="match status" value="1"/>
</dbReference>
<dbReference type="STRING" id="64791.A0A151WHZ7"/>
<feature type="compositionally biased region" description="Acidic residues" evidence="7">
    <location>
        <begin position="566"/>
        <end position="578"/>
    </location>
</feature>
<keyword evidence="6" id="KW-0539">Nucleus</keyword>
<feature type="compositionally biased region" description="Basic and acidic residues" evidence="7">
    <location>
        <begin position="152"/>
        <end position="163"/>
    </location>
</feature>
<feature type="region of interest" description="Disordered" evidence="7">
    <location>
        <begin position="1"/>
        <end position="190"/>
    </location>
</feature>
<feature type="compositionally biased region" description="Polar residues" evidence="7">
    <location>
        <begin position="246"/>
        <end position="261"/>
    </location>
</feature>
<evidence type="ECO:0000256" key="4">
    <source>
        <dbReference type="ARBA" id="ARBA00023186"/>
    </source>
</evidence>
<feature type="region of interest" description="Disordered" evidence="7">
    <location>
        <begin position="832"/>
        <end position="953"/>
    </location>
</feature>
<dbReference type="Proteomes" id="UP000075809">
    <property type="component" value="Unassembled WGS sequence"/>
</dbReference>
<protein>
    <submittedName>
        <fullName evidence="10">Chromatin assembly factor 1 subunit A</fullName>
    </submittedName>
</protein>
<keyword evidence="4" id="KW-0143">Chaperone</keyword>
<dbReference type="Pfam" id="PF11600">
    <property type="entry name" value="CAF1A_acidic"/>
    <property type="match status" value="1"/>
</dbReference>
<comment type="subcellular location">
    <subcellularLocation>
        <location evidence="1">Nucleus</location>
    </subcellularLocation>
</comment>
<dbReference type="InterPro" id="IPR021644">
    <property type="entry name" value="CAF-1_p150_acidic"/>
</dbReference>
<feature type="compositionally biased region" description="Basic and acidic residues" evidence="7">
    <location>
        <begin position="105"/>
        <end position="126"/>
    </location>
</feature>
<feature type="compositionally biased region" description="Acidic residues" evidence="7">
    <location>
        <begin position="586"/>
        <end position="602"/>
    </location>
</feature>
<dbReference type="KEGG" id="mzt:108729919"/>
<evidence type="ECO:0000313" key="10">
    <source>
        <dbReference type="EMBL" id="KYQ47440.1"/>
    </source>
</evidence>
<feature type="region of interest" description="Disordered" evidence="7">
    <location>
        <begin position="698"/>
        <end position="727"/>
    </location>
</feature>
<evidence type="ECO:0000256" key="3">
    <source>
        <dbReference type="ARBA" id="ARBA00022763"/>
    </source>
</evidence>
<name>A0A151WHZ7_9HYME</name>
<feature type="region of interest" description="Disordered" evidence="7">
    <location>
        <begin position="246"/>
        <end position="398"/>
    </location>
</feature>
<dbReference type="PANTHER" id="PTHR15272:SF0">
    <property type="entry name" value="CHROMATIN ASSEMBLY FACTOR 1 SUBUNIT A"/>
    <property type="match status" value="1"/>
</dbReference>
<gene>
    <name evidence="10" type="ORF">ALC60_13561</name>
</gene>
<evidence type="ECO:0000256" key="5">
    <source>
        <dbReference type="ARBA" id="ARBA00023204"/>
    </source>
</evidence>
<organism evidence="10 11">
    <name type="scientific">Mycetomoellerius zeteki</name>
    <dbReference type="NCBI Taxonomy" id="64791"/>
    <lineage>
        <taxon>Eukaryota</taxon>
        <taxon>Metazoa</taxon>
        <taxon>Ecdysozoa</taxon>
        <taxon>Arthropoda</taxon>
        <taxon>Hexapoda</taxon>
        <taxon>Insecta</taxon>
        <taxon>Pterygota</taxon>
        <taxon>Neoptera</taxon>
        <taxon>Endopterygota</taxon>
        <taxon>Hymenoptera</taxon>
        <taxon>Apocrita</taxon>
        <taxon>Aculeata</taxon>
        <taxon>Formicoidea</taxon>
        <taxon>Formicidae</taxon>
        <taxon>Myrmicinae</taxon>
        <taxon>Mycetomoellerius</taxon>
    </lineage>
</organism>
<reference evidence="10 11" key="1">
    <citation type="submission" date="2015-09" db="EMBL/GenBank/DDBJ databases">
        <title>Trachymyrmex zeteki WGS genome.</title>
        <authorList>
            <person name="Nygaard S."/>
            <person name="Hu H."/>
            <person name="Boomsma J."/>
            <person name="Zhang G."/>
        </authorList>
    </citation>
    <scope>NUCLEOTIDE SEQUENCE [LARGE SCALE GENOMIC DNA]</scope>
    <source>
        <strain evidence="10">Tzet28-1</strain>
        <tissue evidence="10">Whole body</tissue>
    </source>
</reference>
<feature type="domain" description="Chromatin assembly factor 1 subunit A dimerization" evidence="9">
    <location>
        <begin position="526"/>
        <end position="596"/>
    </location>
</feature>
<accession>A0A151WHZ7</accession>
<evidence type="ECO:0000256" key="2">
    <source>
        <dbReference type="ARBA" id="ARBA00022705"/>
    </source>
</evidence>
<feature type="compositionally biased region" description="Basic and acidic residues" evidence="7">
    <location>
        <begin position="295"/>
        <end position="398"/>
    </location>
</feature>
<dbReference type="OrthoDB" id="79480at2759"/>
<dbReference type="Pfam" id="PF12253">
    <property type="entry name" value="CAF1A_dimeriz"/>
    <property type="match status" value="1"/>
</dbReference>
<dbReference type="GO" id="GO:0033186">
    <property type="term" value="C:CAF-1 complex"/>
    <property type="evidence" value="ECO:0007669"/>
    <property type="project" value="TreeGrafter"/>
</dbReference>
<dbReference type="InterPro" id="IPR022043">
    <property type="entry name" value="CAF1A_DD"/>
</dbReference>
<keyword evidence="3" id="KW-0227">DNA damage</keyword>
<keyword evidence="2" id="KW-0235">DNA replication</keyword>
<feature type="compositionally biased region" description="Acidic residues" evidence="7">
    <location>
        <begin position="1"/>
        <end position="12"/>
    </location>
</feature>
<feature type="compositionally biased region" description="Basic and acidic residues" evidence="7">
    <location>
        <begin position="72"/>
        <end position="96"/>
    </location>
</feature>
<evidence type="ECO:0000256" key="6">
    <source>
        <dbReference type="ARBA" id="ARBA00023242"/>
    </source>
</evidence>
<sequence length="1005" mass="116912">MKNMDDSMEDSECIIQEVTPKTKKKMRQAQLPFQTLSSSKSPNSTDNESNMKKRKIKSPLVGPTSSKMLKLGTKENSVKKVPEKKREDTSEKKLDVSSDIEIISDEEKKDLGQSDQQDTRKIDSTSKRNSLGKNKKLDKSQQKPGALTKFLKKTDKEIEKSDHIYNLPEQKNSNHDNNFELKDKKDCQDTSVHKETNEVCMNESSDAQCIQSELDMSQLSEIDDSVVNKDTDLSLQKTNCDIIFLSSDNEASSELDTSISNRNKETDTPASPVTPKTDKDIKNKIKKLTPKQLQKRQEIVKRKEEKQRLKMEKEKKREEEKANRRREKEEKQREKEEKEKIEKEQKKKEKELKELKKQMEIEQKQKEKEVKEEERKKREEAKEEEKRRKEEERLEAERKKQKAVSNFASFFVSKKQEVKSVEEESVVGVKNFMPFEIKADMRIAPICRRKLTEHDKLLFDNKCDVDLDKTELYLEDIKKERIVPRTSSKTWPLETKDDEVVLLDDDNDGSSNIITNTHNLEKHRPKLLQFKENRRPPYWGTWRKRSSIINSRRPFAKDKKLFEYEIDSDDEWEEEEPGESLKGSDDEKDEENPEENEYDVDNEFMVPHGYLSEEEAQADEEEMEDMSPQTQKMKLKILGEQFEAERNTKTHKLKPKIIGCIWQGPGNSFPESIPPKIKEFLSVRQAWVNNIPIILPSSSSPEEDTSTNIECKTPGQQQSVKGSKKKTKFPDEALPDLIRLVHGNRYGRHILMREFMTFWSKESGSHLSKVSVLSKISEIADRIACPEEGPMHLKSCWYVPEGIRKQYLPDIKLSLPNCWKYILVPSKKSDSQNVIADKTEKEEKDKEKEKKHIPLITQFTKKITQEEMKKQLAKSDQKEIKKQSSPDQKEKQSTAKFNQEEIKKSAANQEEIQKESTSKSDQISVLPKLPPLQRPPKRATLISIGRGEQFPERSRQNMLAEFVGLNKKKDEPLNSEKIVDSDKLRLVENNDMNKTNQKLKSSDKS</sequence>
<dbReference type="GO" id="GO:0006281">
    <property type="term" value="P:DNA repair"/>
    <property type="evidence" value="ECO:0007669"/>
    <property type="project" value="UniProtKB-KW"/>
</dbReference>
<dbReference type="AlphaFoldDB" id="A0A151WHZ7"/>
<dbReference type="EMBL" id="KQ983106">
    <property type="protein sequence ID" value="KYQ47440.1"/>
    <property type="molecule type" value="Genomic_DNA"/>
</dbReference>
<keyword evidence="11" id="KW-1185">Reference proteome</keyword>
<feature type="compositionally biased region" description="Basic and acidic residues" evidence="7">
    <location>
        <begin position="172"/>
        <end position="190"/>
    </location>
</feature>
<evidence type="ECO:0000259" key="8">
    <source>
        <dbReference type="Pfam" id="PF11600"/>
    </source>
</evidence>
<dbReference type="GO" id="GO:0006334">
    <property type="term" value="P:nucleosome assembly"/>
    <property type="evidence" value="ECO:0007669"/>
    <property type="project" value="TreeGrafter"/>
</dbReference>
<evidence type="ECO:0000313" key="11">
    <source>
        <dbReference type="Proteomes" id="UP000075809"/>
    </source>
</evidence>
<evidence type="ECO:0000259" key="9">
    <source>
        <dbReference type="Pfam" id="PF12253"/>
    </source>
</evidence>
<feature type="compositionally biased region" description="Polar residues" evidence="7">
    <location>
        <begin position="31"/>
        <end position="48"/>
    </location>
</feature>
<evidence type="ECO:0000256" key="1">
    <source>
        <dbReference type="ARBA" id="ARBA00004123"/>
    </source>
</evidence>
<dbReference type="GO" id="GO:0005634">
    <property type="term" value="C:nucleus"/>
    <property type="evidence" value="ECO:0007669"/>
    <property type="project" value="UniProtKB-SubCell"/>
</dbReference>
<proteinExistence type="predicted"/>
<feature type="domain" description="Chromatin assembly factor 1 p150 subunit acidic region" evidence="8">
    <location>
        <begin position="306"/>
        <end position="442"/>
    </location>
</feature>